<keyword evidence="3" id="KW-0810">Translation regulation</keyword>
<evidence type="ECO:0000313" key="9">
    <source>
        <dbReference type="Proteomes" id="UP000504608"/>
    </source>
</evidence>
<dbReference type="AlphaFoldDB" id="A0A6J1I537"/>
<dbReference type="PANTHER" id="PTHR22891">
    <property type="entry name" value="EUKARYOTIC TRANSLATION INITIATION FACTOR 2C"/>
    <property type="match status" value="1"/>
</dbReference>
<evidence type="ECO:0000256" key="5">
    <source>
        <dbReference type="ARBA" id="ARBA00023274"/>
    </source>
</evidence>
<dbReference type="InterPro" id="IPR032474">
    <property type="entry name" value="Argonaute_N"/>
</dbReference>
<keyword evidence="9" id="KW-1185">Reference proteome</keyword>
<dbReference type="GeneID" id="111469299"/>
<dbReference type="Gene3D" id="3.30.420.10">
    <property type="entry name" value="Ribonuclease H-like superfamily/Ribonuclease H"/>
    <property type="match status" value="1"/>
</dbReference>
<sequence length="987" mass="109351">MSSGRGGRGRGAGGRGGQSSPAISRGGGGRSGGGRGGQGGGGRGGQGGGGRGGRGGGGRDGGRVDHPATQQFPSPTPQPTPVASRPPLETSAGASSSSSTTAALSQPEASSSRIEAQLEKTLVLQNVPPSSSKAMTVAKRPGYGTIGRKVVVRANHFLVQVEDKDLYHYDVSISPEVTSKKVCRDIIHQLANMYKESHLGGRFLAYDGGKSVYVAGELPFSSKEFIINLVRNDDTGSSQPRRKEREFKVTIKFASKPDLNHLQQFLHGRQRDAPQETIQVLDVVLRTTPSIHCTVVGRSFFSTEFGKPGELGNGVEYWRGYYQSLRPVQMGLSLNIDVSARSFYEPIYVTDYIAKHFNLRNLRTATDQDFRKIKKVLRGVKVALMCGEHARTYKITGISSEPVDRLMFTLDNQSTRTISVSQYFHEKYGVQLRSSFLPAIQAGNDAKPIYLPMELCRIVNGQRYTKKLNERQVTELLRATCQRPENREWSIKTMVEGNRYNTDDIVKDFGIEVRAELCDVDARVLPSPSLSYHETGGESRVDPRMGQWNMINKKMINGGTVEHWACVTFSSRLDKDLPSEFCKQLVNMCRSKGIAFAPAPLFPIRAAHPNQIDTTLRDIHKDSVNILGPKGKSLQLLIIILPDVTGSYGKIKRICETELGIVSQCCQPRQAQKLNKQYFENVALKINVKVGGRNNVLTDAILRKIPIVSEKPTIIFGADVTHPQPGEDSSPSIAAVVASMDWPEVTKYRGIVSAQAHREEIIQDLYKQFEDPQRGLVHAGMIRELFIAFRRSTNLKPHRIIFYRDGVSEGQFSQVLLYEMDAIRKACASLEADYQPPVTFIVVQKRHHTRLFPTSRDTDRSGNILPGTVVDTKICHPTEFDFYLNSHAGIQGTSRPTHYHVLFDENNFSADEMQKLTNNLCYTYARCTRSVSIVPPAYYAHLAAFRARHYMEVDASDSGSTGLGGGIVQVQRLPTVRENVKDVMFYC</sequence>
<dbReference type="InterPro" id="IPR032472">
    <property type="entry name" value="ArgoL2"/>
</dbReference>
<dbReference type="SUPFAM" id="SSF101690">
    <property type="entry name" value="PAZ domain"/>
    <property type="match status" value="1"/>
</dbReference>
<accession>A0A6J1I537</accession>
<evidence type="ECO:0000256" key="6">
    <source>
        <dbReference type="SAM" id="MobiDB-lite"/>
    </source>
</evidence>
<feature type="region of interest" description="Disordered" evidence="6">
    <location>
        <begin position="1"/>
        <end position="112"/>
    </location>
</feature>
<dbReference type="CDD" id="cd04657">
    <property type="entry name" value="Piwi_ago-like"/>
    <property type="match status" value="1"/>
</dbReference>
<keyword evidence="2" id="KW-0678">Repressor</keyword>
<dbReference type="RefSeq" id="XP_022970289.1">
    <property type="nucleotide sequence ID" value="XM_023114521.1"/>
</dbReference>
<dbReference type="InterPro" id="IPR012337">
    <property type="entry name" value="RNaseH-like_sf"/>
</dbReference>
<dbReference type="CDD" id="cd02846">
    <property type="entry name" value="PAZ_argonaute_like"/>
    <property type="match status" value="1"/>
</dbReference>
<dbReference type="Pfam" id="PF16487">
    <property type="entry name" value="ArgoMid"/>
    <property type="match status" value="1"/>
</dbReference>
<evidence type="ECO:0000256" key="2">
    <source>
        <dbReference type="ARBA" id="ARBA00022491"/>
    </source>
</evidence>
<dbReference type="GO" id="GO:0031047">
    <property type="term" value="P:regulatory ncRNA-mediated gene silencing"/>
    <property type="evidence" value="ECO:0007669"/>
    <property type="project" value="UniProtKB-KW"/>
</dbReference>
<feature type="domain" description="Piwi" evidence="8">
    <location>
        <begin position="636"/>
        <end position="952"/>
    </location>
</feature>
<evidence type="ECO:0000313" key="10">
    <source>
        <dbReference type="RefSeq" id="XP_022970289.1"/>
    </source>
</evidence>
<dbReference type="PROSITE" id="PS50821">
    <property type="entry name" value="PAZ"/>
    <property type="match status" value="1"/>
</dbReference>
<dbReference type="FunFam" id="3.40.50.2300:FF:000110">
    <property type="entry name" value="Argonaute 10"/>
    <property type="match status" value="1"/>
</dbReference>
<dbReference type="GO" id="GO:0003723">
    <property type="term" value="F:RNA binding"/>
    <property type="evidence" value="ECO:0007669"/>
    <property type="project" value="InterPro"/>
</dbReference>
<dbReference type="Gene3D" id="2.170.260.10">
    <property type="entry name" value="paz domain"/>
    <property type="match status" value="1"/>
</dbReference>
<dbReference type="Pfam" id="PF16486">
    <property type="entry name" value="ArgoN"/>
    <property type="match status" value="1"/>
</dbReference>
<dbReference type="Proteomes" id="UP000504608">
    <property type="component" value="Unplaced"/>
</dbReference>
<dbReference type="Gene3D" id="3.40.50.2300">
    <property type="match status" value="1"/>
</dbReference>
<proteinExistence type="inferred from homology"/>
<dbReference type="InterPro" id="IPR032473">
    <property type="entry name" value="Argonaute_Mid_dom"/>
</dbReference>
<evidence type="ECO:0000256" key="1">
    <source>
        <dbReference type="ARBA" id="ARBA00008201"/>
    </source>
</evidence>
<keyword evidence="4" id="KW-0943">RNA-mediated gene silencing</keyword>
<dbReference type="KEGG" id="cmax:111469299"/>
<dbReference type="PROSITE" id="PS50822">
    <property type="entry name" value="PIWI"/>
    <property type="match status" value="1"/>
</dbReference>
<dbReference type="GO" id="GO:1990904">
    <property type="term" value="C:ribonucleoprotein complex"/>
    <property type="evidence" value="ECO:0007669"/>
    <property type="project" value="UniProtKB-KW"/>
</dbReference>
<dbReference type="Pfam" id="PF16488">
    <property type="entry name" value="ArgoL2"/>
    <property type="match status" value="1"/>
</dbReference>
<dbReference type="SMART" id="SM00949">
    <property type="entry name" value="PAZ"/>
    <property type="match status" value="1"/>
</dbReference>
<dbReference type="OrthoDB" id="10252740at2759"/>
<gene>
    <name evidence="10" type="primary">LOC111469299</name>
</gene>
<comment type="similarity">
    <text evidence="1">Belongs to the argonaute family. Ago subfamily.</text>
</comment>
<reference evidence="10" key="1">
    <citation type="submission" date="2025-08" db="UniProtKB">
        <authorList>
            <consortium name="RefSeq"/>
        </authorList>
    </citation>
    <scope>IDENTIFICATION</scope>
    <source>
        <tissue evidence="10">Young leaves</tissue>
    </source>
</reference>
<evidence type="ECO:0000256" key="3">
    <source>
        <dbReference type="ARBA" id="ARBA00022845"/>
    </source>
</evidence>
<evidence type="ECO:0000259" key="8">
    <source>
        <dbReference type="PROSITE" id="PS50822"/>
    </source>
</evidence>
<dbReference type="Pfam" id="PF02170">
    <property type="entry name" value="PAZ"/>
    <property type="match status" value="1"/>
</dbReference>
<dbReference type="InterPro" id="IPR014811">
    <property type="entry name" value="ArgoL1"/>
</dbReference>
<dbReference type="GO" id="GO:0051607">
    <property type="term" value="P:defense response to virus"/>
    <property type="evidence" value="ECO:0007669"/>
    <property type="project" value="UniProtKB-ARBA"/>
</dbReference>
<name>A0A6J1I537_CUCMA</name>
<feature type="compositionally biased region" description="Low complexity" evidence="6">
    <location>
        <begin position="90"/>
        <end position="105"/>
    </location>
</feature>
<dbReference type="InterPro" id="IPR003165">
    <property type="entry name" value="Piwi"/>
</dbReference>
<evidence type="ECO:0000259" key="7">
    <source>
        <dbReference type="PROSITE" id="PS50821"/>
    </source>
</evidence>
<dbReference type="Pfam" id="PF02171">
    <property type="entry name" value="Piwi"/>
    <property type="match status" value="1"/>
</dbReference>
<organism evidence="9 10">
    <name type="scientific">Cucurbita maxima</name>
    <name type="common">Pumpkin</name>
    <name type="synonym">Winter squash</name>
    <dbReference type="NCBI Taxonomy" id="3661"/>
    <lineage>
        <taxon>Eukaryota</taxon>
        <taxon>Viridiplantae</taxon>
        <taxon>Streptophyta</taxon>
        <taxon>Embryophyta</taxon>
        <taxon>Tracheophyta</taxon>
        <taxon>Spermatophyta</taxon>
        <taxon>Magnoliopsida</taxon>
        <taxon>eudicotyledons</taxon>
        <taxon>Gunneridae</taxon>
        <taxon>Pentapetalae</taxon>
        <taxon>rosids</taxon>
        <taxon>fabids</taxon>
        <taxon>Cucurbitales</taxon>
        <taxon>Cucurbitaceae</taxon>
        <taxon>Cucurbiteae</taxon>
        <taxon>Cucurbita</taxon>
    </lineage>
</organism>
<dbReference type="InterPro" id="IPR036397">
    <property type="entry name" value="RNaseH_sf"/>
</dbReference>
<dbReference type="GO" id="GO:0006417">
    <property type="term" value="P:regulation of translation"/>
    <property type="evidence" value="ECO:0007669"/>
    <property type="project" value="UniProtKB-KW"/>
</dbReference>
<dbReference type="InterPro" id="IPR003100">
    <property type="entry name" value="PAZ_dom"/>
</dbReference>
<keyword evidence="5" id="KW-0687">Ribonucleoprotein</keyword>
<protein>
    <submittedName>
        <fullName evidence="10">Protein argonaute 5</fullName>
    </submittedName>
</protein>
<evidence type="ECO:0000256" key="4">
    <source>
        <dbReference type="ARBA" id="ARBA00023158"/>
    </source>
</evidence>
<dbReference type="SUPFAM" id="SSF53098">
    <property type="entry name" value="Ribonuclease H-like"/>
    <property type="match status" value="1"/>
</dbReference>
<dbReference type="Pfam" id="PF08699">
    <property type="entry name" value="ArgoL1"/>
    <property type="match status" value="1"/>
</dbReference>
<dbReference type="SMART" id="SM01163">
    <property type="entry name" value="DUF1785"/>
    <property type="match status" value="1"/>
</dbReference>
<feature type="compositionally biased region" description="Gly residues" evidence="6">
    <location>
        <begin position="25"/>
        <end position="59"/>
    </location>
</feature>
<dbReference type="InterPro" id="IPR045246">
    <property type="entry name" value="Piwi_ago-like"/>
</dbReference>
<dbReference type="SMART" id="SM00950">
    <property type="entry name" value="Piwi"/>
    <property type="match status" value="1"/>
</dbReference>
<dbReference type="InterPro" id="IPR036085">
    <property type="entry name" value="PAZ_dom_sf"/>
</dbReference>
<dbReference type="FunFam" id="3.30.420.10:FF:000013">
    <property type="entry name" value="protein argonaute 10-like"/>
    <property type="match status" value="1"/>
</dbReference>
<feature type="compositionally biased region" description="Gly residues" evidence="6">
    <location>
        <begin position="1"/>
        <end position="17"/>
    </location>
</feature>
<feature type="domain" description="PAZ" evidence="7">
    <location>
        <begin position="348"/>
        <end position="460"/>
    </location>
</feature>